<dbReference type="InterPro" id="IPR036280">
    <property type="entry name" value="Multihaem_cyt_sf"/>
</dbReference>
<dbReference type="InterPro" id="IPR051829">
    <property type="entry name" value="Multiheme_Cytochr_ET"/>
</dbReference>
<feature type="domain" description="Decaheme cytochrome c component MtrC/MtrF" evidence="3">
    <location>
        <begin position="61"/>
        <end position="168"/>
    </location>
</feature>
<dbReference type="Pfam" id="PF22113">
    <property type="entry name" value="Mtrc-MtrF_II-IV_dom"/>
    <property type="match status" value="2"/>
</dbReference>
<sequence length="645" mass="69123">MMTNNKMQWRLTACAAIMATALVGCGDDGNDGNDGDPGRPGGNPAETIAQLNLEVTKVEYVDGQPQVTVLATNEEDESVVGLQSMEVKNFQLYPQGFFQAGDSARWASAGSSKVYEDHGNGYYTFSFEGIEQNSDLTQRYNVLAGNNTLPDGTPVPRNEISEDFDGQGNDALYTKDVISHDACTACHVEGEPLTTRHSSYFEAETCINCHNEDRMTGKRASFQHLVHTIHNTAATFTDKNDREYTGQAAEALLQNNCQACHVASEELAEWGNWTRVPTKETCSACHNNGYDGKDVVHLRHLAEQDNSSCAACHNPTQIESIHMKSHQDEATVVEQFGMTATSVVNADNSVTISVNLTENGQPIDAGSVVNSLDMVEYVSNVGPKFPVLGYYSKDSKAFHGEEIAAAIEGGSVVYTTKALPFAEGDADTALTMVGVRVCAENGVLAECSDNADKIALDAYTSFVSKSGAALSERHNSLDNASCLGCHGETFQLHNGSHHAGFVLNDNIKVGDCAACHTPEGTYAPTNMGAIELKLHKVHGEQWIVADCAQCHTDFEVGSFNVKGALNTGAAEDGTALYSTPRAATCISCHNPADTLAGGETLQQHIVNVGGGLVDVPRDQADAGAQVETCFYCHKPELNNHTVVSF</sequence>
<name>E1SMM2_FERBD</name>
<gene>
    <name evidence="5" type="ordered locus">Fbal_1357</name>
</gene>
<dbReference type="eggNOG" id="COG3303">
    <property type="taxonomic scope" value="Bacteria"/>
</dbReference>
<dbReference type="GO" id="GO:0016491">
    <property type="term" value="F:oxidoreductase activity"/>
    <property type="evidence" value="ECO:0007669"/>
    <property type="project" value="TreeGrafter"/>
</dbReference>
<feature type="chain" id="PRO_5003151216" evidence="2">
    <location>
        <begin position="27"/>
        <end position="645"/>
    </location>
</feature>
<proteinExistence type="predicted"/>
<dbReference type="PROSITE" id="PS51257">
    <property type="entry name" value="PROKAR_LIPOPROTEIN"/>
    <property type="match status" value="1"/>
</dbReference>
<dbReference type="HOGENOM" id="CLU_011293_0_0_6"/>
<protein>
    <submittedName>
        <fullName evidence="5">Decaheme c-type cytochrome, OmcA/MtrC family</fullName>
    </submittedName>
</protein>
<dbReference type="RefSeq" id="WP_013344867.1">
    <property type="nucleotide sequence ID" value="NC_014541.1"/>
</dbReference>
<keyword evidence="6" id="KW-1185">Reference proteome</keyword>
<dbReference type="NCBIfam" id="TIGR03507">
    <property type="entry name" value="decahem_SO1788"/>
    <property type="match status" value="1"/>
</dbReference>
<dbReference type="Proteomes" id="UP000006683">
    <property type="component" value="Chromosome"/>
</dbReference>
<dbReference type="InterPro" id="IPR054334">
    <property type="entry name" value="MtrC-MtrF_dom_I"/>
</dbReference>
<dbReference type="STRING" id="550540.Fbal_1357"/>
<evidence type="ECO:0000256" key="1">
    <source>
        <dbReference type="ARBA" id="ARBA00022729"/>
    </source>
</evidence>
<feature type="domain" description="Outer membrane cytochrome MtrC/MtrF-like" evidence="4">
    <location>
        <begin position="477"/>
        <end position="636"/>
    </location>
</feature>
<reference evidence="5 6" key="1">
    <citation type="journal article" date="2010" name="Stand. Genomic Sci.">
        <title>Complete genome sequence of Ferrimonas balearica type strain (PAT).</title>
        <authorList>
            <person name="Nolan M."/>
            <person name="Sikorski J."/>
            <person name="Davenport K."/>
            <person name="Lucas S."/>
            <person name="Glavina Del Rio T."/>
            <person name="Tice H."/>
            <person name="Cheng J."/>
            <person name="Goodwin L."/>
            <person name="Pitluck S."/>
            <person name="Liolios K."/>
            <person name="Ivanova N."/>
            <person name="Mavromatis K."/>
            <person name="Ovchinnikova G."/>
            <person name="Pati A."/>
            <person name="Chen A."/>
            <person name="Palaniappan K."/>
            <person name="Land M."/>
            <person name="Hauser L."/>
            <person name="Chang Y."/>
            <person name="Jeffries C."/>
            <person name="Tapia R."/>
            <person name="Brettin T."/>
            <person name="Detter J."/>
            <person name="Han C."/>
            <person name="Yasawong M."/>
            <person name="Rohde M."/>
            <person name="Tindall B."/>
            <person name="Goker M."/>
            <person name="Woyke T."/>
            <person name="Bristow J."/>
            <person name="Eisen J."/>
            <person name="Markowitz V."/>
            <person name="Hugenholtz P."/>
            <person name="Kyrpides N."/>
            <person name="Klenk H."/>
            <person name="Lapidus A."/>
        </authorList>
    </citation>
    <scope>NUCLEOTIDE SEQUENCE [LARGE SCALE GENOMIC DNA]</scope>
    <source>
        <strain evidence="6">DSM 9799 / CCM 4581 / KCTC 23876 / PAT</strain>
    </source>
</reference>
<feature type="domain" description="Outer membrane cytochrome MtrC/MtrF-like" evidence="4">
    <location>
        <begin position="175"/>
        <end position="322"/>
    </location>
</feature>
<organism evidence="5 6">
    <name type="scientific">Ferrimonas balearica (strain DSM 9799 / CCM 4581 / KCTC 23876 / PAT)</name>
    <dbReference type="NCBI Taxonomy" id="550540"/>
    <lineage>
        <taxon>Bacteria</taxon>
        <taxon>Pseudomonadati</taxon>
        <taxon>Pseudomonadota</taxon>
        <taxon>Gammaproteobacteria</taxon>
        <taxon>Alteromonadales</taxon>
        <taxon>Ferrimonadaceae</taxon>
        <taxon>Ferrimonas</taxon>
    </lineage>
</organism>
<evidence type="ECO:0000313" key="5">
    <source>
        <dbReference type="EMBL" id="ADN75561.1"/>
    </source>
</evidence>
<dbReference type="InterPro" id="IPR020014">
    <property type="entry name" value="Decahaem_cyt-c_OmcA/MtrC"/>
</dbReference>
<feature type="signal peptide" evidence="2">
    <location>
        <begin position="1"/>
        <end position="26"/>
    </location>
</feature>
<dbReference type="OrthoDB" id="9146465at2"/>
<evidence type="ECO:0000259" key="3">
    <source>
        <dbReference type="Pfam" id="PF22111"/>
    </source>
</evidence>
<accession>E1SMM2</accession>
<dbReference type="GeneID" id="67181577"/>
<evidence type="ECO:0000313" key="6">
    <source>
        <dbReference type="Proteomes" id="UP000006683"/>
    </source>
</evidence>
<dbReference type="Pfam" id="PF22111">
    <property type="entry name" value="MtrC-MtrF_N"/>
    <property type="match status" value="1"/>
</dbReference>
<dbReference type="EMBL" id="CP002209">
    <property type="protein sequence ID" value="ADN75561.1"/>
    <property type="molecule type" value="Genomic_DNA"/>
</dbReference>
<dbReference type="Gene3D" id="1.10.720.180">
    <property type="match status" value="1"/>
</dbReference>
<evidence type="ECO:0000259" key="4">
    <source>
        <dbReference type="Pfam" id="PF22113"/>
    </source>
</evidence>
<dbReference type="InterPro" id="IPR054337">
    <property type="entry name" value="Mtrc-MtrF-like_dom_II/IV"/>
</dbReference>
<keyword evidence="1 2" id="KW-0732">Signal</keyword>
<dbReference type="KEGG" id="fbl:Fbal_1357"/>
<dbReference type="PANTHER" id="PTHR35038">
    <property type="entry name" value="DISSIMILATORY SULFITE REDUCTASE SIRA"/>
    <property type="match status" value="1"/>
</dbReference>
<evidence type="ECO:0000256" key="2">
    <source>
        <dbReference type="SAM" id="SignalP"/>
    </source>
</evidence>
<dbReference type="PANTHER" id="PTHR35038:SF6">
    <property type="entry name" value="SURFACE LOCALIZED DECAHEME CYTOCHROME C LIPOPROTEIN"/>
    <property type="match status" value="1"/>
</dbReference>
<dbReference type="AlphaFoldDB" id="E1SMM2"/>
<dbReference type="SUPFAM" id="SSF48695">
    <property type="entry name" value="Multiheme cytochromes"/>
    <property type="match status" value="1"/>
</dbReference>